<organism evidence="5">
    <name type="scientific">freshwater metagenome</name>
    <dbReference type="NCBI Taxonomy" id="449393"/>
    <lineage>
        <taxon>unclassified sequences</taxon>
        <taxon>metagenomes</taxon>
        <taxon>ecological metagenomes</taxon>
    </lineage>
</organism>
<gene>
    <name evidence="5" type="ORF">UFOPK3402_00150</name>
</gene>
<feature type="domain" description="Carbohydrate kinase FGGY C-terminal" evidence="4">
    <location>
        <begin position="246"/>
        <end position="427"/>
    </location>
</feature>
<dbReference type="PIRSF" id="PIRSF000538">
    <property type="entry name" value="GlpK"/>
    <property type="match status" value="1"/>
</dbReference>
<protein>
    <submittedName>
        <fullName evidence="5">Unannotated protein</fullName>
    </submittedName>
</protein>
<name>A0A6J7CSM9_9ZZZZ</name>
<evidence type="ECO:0000259" key="4">
    <source>
        <dbReference type="Pfam" id="PF02782"/>
    </source>
</evidence>
<accession>A0A6J7CSM9</accession>
<sequence>MATLGIDLGTGSVKAAVVGDDARVIDEASCGYDVVGPEPGWAESDPREWLAAVNEVVARVAARSTCAIDAVGFSGQMHGVVVTDADLVPLLPAILWADGRASAEARDLAEAFDARALANLGSPAVPGFAATTLKWLQRNRPEVMAQARYALQPKDWLRASLGGDIATDPSDATGTLFFDIAAGGWSAAVVEWTGIDPSLLAEVRSSAAPAGIVSFDSGLRAGAVVGAADTACAMAGIGLRRGDGFIAVGTGSQTVRVLDEPTIDETLVTHTLAMAGAIGAGWYRIGAVQNAGLALTKALAWLGADINEAIEALRQGLRSSDPVFVPYIAGERTPFMDAGLRGGWSGLSLSTDRPAMLRSVLEGIAQAVALGVEAVEATGALMPPIVPLVGGGTHDPAFRQLLANTTGHALGVTDAPNAAVVGAALLAQGRTSIGTPAEITSVVSPDPQARALLHERRDTLKHLVRMQQTKESP</sequence>
<reference evidence="5" key="1">
    <citation type="submission" date="2020-05" db="EMBL/GenBank/DDBJ databases">
        <authorList>
            <person name="Chiriac C."/>
            <person name="Salcher M."/>
            <person name="Ghai R."/>
            <person name="Kavagutti S V."/>
        </authorList>
    </citation>
    <scope>NUCLEOTIDE SEQUENCE</scope>
</reference>
<dbReference type="InterPro" id="IPR050406">
    <property type="entry name" value="FGGY_Carb_Kinase"/>
</dbReference>
<evidence type="ECO:0000256" key="2">
    <source>
        <dbReference type="ARBA" id="ARBA00022777"/>
    </source>
</evidence>
<dbReference type="EMBL" id="CAFBLS010000010">
    <property type="protein sequence ID" value="CAB4859844.1"/>
    <property type="molecule type" value="Genomic_DNA"/>
</dbReference>
<evidence type="ECO:0000259" key="3">
    <source>
        <dbReference type="Pfam" id="PF00370"/>
    </source>
</evidence>
<evidence type="ECO:0000256" key="1">
    <source>
        <dbReference type="ARBA" id="ARBA00022679"/>
    </source>
</evidence>
<dbReference type="InterPro" id="IPR000577">
    <property type="entry name" value="Carb_kinase_FGGY"/>
</dbReference>
<evidence type="ECO:0000313" key="5">
    <source>
        <dbReference type="EMBL" id="CAB4859844.1"/>
    </source>
</evidence>
<dbReference type="GO" id="GO:0016301">
    <property type="term" value="F:kinase activity"/>
    <property type="evidence" value="ECO:0007669"/>
    <property type="project" value="UniProtKB-KW"/>
</dbReference>
<keyword evidence="2" id="KW-0418">Kinase</keyword>
<dbReference type="SUPFAM" id="SSF53067">
    <property type="entry name" value="Actin-like ATPase domain"/>
    <property type="match status" value="2"/>
</dbReference>
<dbReference type="InterPro" id="IPR043129">
    <property type="entry name" value="ATPase_NBD"/>
</dbReference>
<dbReference type="InterPro" id="IPR018484">
    <property type="entry name" value="FGGY_N"/>
</dbReference>
<keyword evidence="1" id="KW-0808">Transferase</keyword>
<dbReference type="Pfam" id="PF00370">
    <property type="entry name" value="FGGY_N"/>
    <property type="match status" value="1"/>
</dbReference>
<dbReference type="GO" id="GO:0005975">
    <property type="term" value="P:carbohydrate metabolic process"/>
    <property type="evidence" value="ECO:0007669"/>
    <property type="project" value="InterPro"/>
</dbReference>
<dbReference type="PANTHER" id="PTHR43095:SF5">
    <property type="entry name" value="XYLULOSE KINASE"/>
    <property type="match status" value="1"/>
</dbReference>
<dbReference type="InterPro" id="IPR018485">
    <property type="entry name" value="FGGY_C"/>
</dbReference>
<dbReference type="AlphaFoldDB" id="A0A6J7CSM9"/>
<dbReference type="Gene3D" id="3.30.420.40">
    <property type="match status" value="2"/>
</dbReference>
<dbReference type="PANTHER" id="PTHR43095">
    <property type="entry name" value="SUGAR KINASE"/>
    <property type="match status" value="1"/>
</dbReference>
<proteinExistence type="predicted"/>
<dbReference type="Pfam" id="PF02782">
    <property type="entry name" value="FGGY_C"/>
    <property type="match status" value="1"/>
</dbReference>
<feature type="domain" description="Carbohydrate kinase FGGY N-terminal" evidence="3">
    <location>
        <begin position="3"/>
        <end position="216"/>
    </location>
</feature>